<evidence type="ECO:0000256" key="1">
    <source>
        <dbReference type="ARBA" id="ARBA00022490"/>
    </source>
</evidence>
<evidence type="ECO:0000256" key="2">
    <source>
        <dbReference type="ARBA" id="ARBA00022763"/>
    </source>
</evidence>
<dbReference type="InterPro" id="IPR013849">
    <property type="entry name" value="DNA_helicase_Holl-junc_RuvA_I"/>
</dbReference>
<dbReference type="Proteomes" id="UP000824150">
    <property type="component" value="Unassembled WGS sequence"/>
</dbReference>
<comment type="similarity">
    <text evidence="6">Belongs to the RuvA family.</text>
</comment>
<dbReference type="SUPFAM" id="SSF46929">
    <property type="entry name" value="DNA helicase RuvA subunit, C-terminal domain"/>
    <property type="match status" value="1"/>
</dbReference>
<comment type="domain">
    <text evidence="6">Has three domains with a flexible linker between the domains II and III and assumes an 'L' shape. Domain III is highly mobile and contacts RuvB.</text>
</comment>
<evidence type="ECO:0000256" key="3">
    <source>
        <dbReference type="ARBA" id="ARBA00023125"/>
    </source>
</evidence>
<keyword evidence="2 6" id="KW-0227">DNA damage</keyword>
<dbReference type="InterPro" id="IPR011114">
    <property type="entry name" value="RuvA_C"/>
</dbReference>
<dbReference type="SUPFAM" id="SSF50249">
    <property type="entry name" value="Nucleic acid-binding proteins"/>
    <property type="match status" value="1"/>
</dbReference>
<dbReference type="Gene3D" id="2.40.50.140">
    <property type="entry name" value="Nucleic acid-binding proteins"/>
    <property type="match status" value="1"/>
</dbReference>
<dbReference type="Pfam" id="PF01330">
    <property type="entry name" value="RuvA_N"/>
    <property type="match status" value="1"/>
</dbReference>
<feature type="region of interest" description="Domain III" evidence="6">
    <location>
        <begin position="166"/>
        <end position="221"/>
    </location>
</feature>
<evidence type="ECO:0000313" key="9">
    <source>
        <dbReference type="EMBL" id="MBU3826345.1"/>
    </source>
</evidence>
<dbReference type="AlphaFoldDB" id="A0A9E2KLP2"/>
<dbReference type="InterPro" id="IPR012340">
    <property type="entry name" value="NA-bd_OB-fold"/>
</dbReference>
<gene>
    <name evidence="6 9" type="primary">ruvA</name>
    <name evidence="9" type="ORF">IAA31_02490</name>
</gene>
<reference evidence="9" key="1">
    <citation type="journal article" date="2021" name="PeerJ">
        <title>Extensive microbial diversity within the chicken gut microbiome revealed by metagenomics and culture.</title>
        <authorList>
            <person name="Gilroy R."/>
            <person name="Ravi A."/>
            <person name="Getino M."/>
            <person name="Pursley I."/>
            <person name="Horton D.L."/>
            <person name="Alikhan N.F."/>
            <person name="Baker D."/>
            <person name="Gharbi K."/>
            <person name="Hall N."/>
            <person name="Watson M."/>
            <person name="Adriaenssens E.M."/>
            <person name="Foster-Nyarko E."/>
            <person name="Jarju S."/>
            <person name="Secka A."/>
            <person name="Antonio M."/>
            <person name="Oren A."/>
            <person name="Chaudhuri R.R."/>
            <person name="La Ragione R."/>
            <person name="Hildebrand F."/>
            <person name="Pallen M.J."/>
        </authorList>
    </citation>
    <scope>NUCLEOTIDE SEQUENCE</scope>
    <source>
        <strain evidence="9">687</strain>
    </source>
</reference>
<name>A0A9E2KLP2_9GAMM</name>
<evidence type="ECO:0000256" key="6">
    <source>
        <dbReference type="HAMAP-Rule" id="MF_00031"/>
    </source>
</evidence>
<evidence type="ECO:0000256" key="4">
    <source>
        <dbReference type="ARBA" id="ARBA00023172"/>
    </source>
</evidence>
<dbReference type="GO" id="GO:0005737">
    <property type="term" value="C:cytoplasm"/>
    <property type="evidence" value="ECO:0007669"/>
    <property type="project" value="UniProtKB-SubCell"/>
</dbReference>
<protein>
    <recommendedName>
        <fullName evidence="6">Holliday junction branch migration complex subunit RuvA</fullName>
    </recommendedName>
</protein>
<keyword evidence="5 6" id="KW-0234">DNA repair</keyword>
<dbReference type="GO" id="GO:0006281">
    <property type="term" value="P:DNA repair"/>
    <property type="evidence" value="ECO:0007669"/>
    <property type="project" value="UniProtKB-UniRule"/>
</dbReference>
<dbReference type="SMART" id="SM00278">
    <property type="entry name" value="HhH1"/>
    <property type="match status" value="2"/>
</dbReference>
<accession>A0A9E2KLP2</accession>
<keyword evidence="9" id="KW-0378">Hydrolase</keyword>
<dbReference type="InterPro" id="IPR036267">
    <property type="entry name" value="RuvA_C_sf"/>
</dbReference>
<comment type="caution">
    <text evidence="6">Lacks conserved residue(s) required for the propagation of feature annotation.</text>
</comment>
<dbReference type="SUPFAM" id="SSF47781">
    <property type="entry name" value="RuvA domain 2-like"/>
    <property type="match status" value="1"/>
</dbReference>
<dbReference type="GO" id="GO:0005524">
    <property type="term" value="F:ATP binding"/>
    <property type="evidence" value="ECO:0007669"/>
    <property type="project" value="InterPro"/>
</dbReference>
<comment type="subunit">
    <text evidence="6">Homotetramer. Forms an RuvA(8)-RuvB(12)-Holliday junction (HJ) complex. HJ DNA is sandwiched between 2 RuvA tetramers; dsDNA enters through RuvA and exits via RuvB. An RuvB hexamer assembles on each DNA strand where it exits the tetramer. Each RuvB hexamer is contacted by two RuvA subunits (via domain III) on 2 adjacent RuvB subunits; this complex drives branch migration. In the full resolvosome a probable DNA-RuvA(4)-RuvB(12)-RuvC(2) complex forms which resolves the HJ.</text>
</comment>
<dbReference type="NCBIfam" id="TIGR00084">
    <property type="entry name" value="ruvA"/>
    <property type="match status" value="1"/>
</dbReference>
<comment type="function">
    <text evidence="6">The RuvA-RuvB-RuvC complex processes Holliday junction (HJ) DNA during genetic recombination and DNA repair, while the RuvA-RuvB complex plays an important role in the rescue of blocked DNA replication forks via replication fork reversal (RFR). RuvA specifically binds to HJ cruciform DNA, conferring on it an open structure. The RuvB hexamer acts as an ATP-dependent pump, pulling dsDNA into and through the RuvAB complex. HJ branch migration allows RuvC to scan DNA until it finds its consensus sequence, where it cleaves and resolves the cruciform DNA.</text>
</comment>
<feature type="domain" description="Helix-hairpin-helix DNA-binding motif class 1" evidence="8">
    <location>
        <begin position="107"/>
        <end position="126"/>
    </location>
</feature>
<dbReference type="InterPro" id="IPR010994">
    <property type="entry name" value="RuvA_2-like"/>
</dbReference>
<feature type="region of interest" description="Disordered" evidence="7">
    <location>
        <begin position="141"/>
        <end position="165"/>
    </location>
</feature>
<dbReference type="Pfam" id="PF14520">
    <property type="entry name" value="HHH_5"/>
    <property type="match status" value="1"/>
</dbReference>
<dbReference type="Pfam" id="PF07499">
    <property type="entry name" value="RuvA_C"/>
    <property type="match status" value="1"/>
</dbReference>
<comment type="caution">
    <text evidence="9">The sequence shown here is derived from an EMBL/GenBank/DDBJ whole genome shotgun (WGS) entry which is preliminary data.</text>
</comment>
<evidence type="ECO:0000256" key="7">
    <source>
        <dbReference type="SAM" id="MobiDB-lite"/>
    </source>
</evidence>
<dbReference type="GO" id="GO:0048476">
    <property type="term" value="C:Holliday junction resolvase complex"/>
    <property type="evidence" value="ECO:0007669"/>
    <property type="project" value="UniProtKB-UniRule"/>
</dbReference>
<evidence type="ECO:0000256" key="5">
    <source>
        <dbReference type="ARBA" id="ARBA00023204"/>
    </source>
</evidence>
<organism evidence="9 10">
    <name type="scientific">Candidatus Anaerobiospirillum merdipullorum</name>
    <dbReference type="NCBI Taxonomy" id="2838450"/>
    <lineage>
        <taxon>Bacteria</taxon>
        <taxon>Pseudomonadati</taxon>
        <taxon>Pseudomonadota</taxon>
        <taxon>Gammaproteobacteria</taxon>
        <taxon>Aeromonadales</taxon>
        <taxon>Succinivibrionaceae</taxon>
        <taxon>Anaerobiospirillum</taxon>
    </lineage>
</organism>
<dbReference type="Gene3D" id="1.10.8.10">
    <property type="entry name" value="DNA helicase RuvA subunit, C-terminal domain"/>
    <property type="match status" value="1"/>
</dbReference>
<dbReference type="Gene3D" id="1.10.150.20">
    <property type="entry name" value="5' to 3' exonuclease, C-terminal subdomain"/>
    <property type="match status" value="1"/>
</dbReference>
<sequence>MFGSIRGTVLRIDGFTALIEVAGIGYEVEVPTSALAKLKVGSTAFLYLHHAVREDAHLLYGFLAYDERLLFRELLKVSGIGAKTALALVSTLSYADLTQAVESEDVRLISTVPGIGRKTAERLIVELKDRLKRLPISISMVPTPPETKTETPVVPASEGLSPEPSLSPRVIREESIAALIGLGYKENAAVSYVKAVYQSGMDTRAVIVAALAHIAQHHRRG</sequence>
<keyword evidence="3 6" id="KW-0238">DNA-binding</keyword>
<dbReference type="GO" id="GO:0009379">
    <property type="term" value="C:Holliday junction helicase complex"/>
    <property type="evidence" value="ECO:0007669"/>
    <property type="project" value="InterPro"/>
</dbReference>
<reference evidence="9" key="2">
    <citation type="submission" date="2021-04" db="EMBL/GenBank/DDBJ databases">
        <authorList>
            <person name="Gilroy R."/>
        </authorList>
    </citation>
    <scope>NUCLEOTIDE SEQUENCE</scope>
    <source>
        <strain evidence="9">687</strain>
    </source>
</reference>
<dbReference type="CDD" id="cd14332">
    <property type="entry name" value="UBA_RuvA_C"/>
    <property type="match status" value="1"/>
</dbReference>
<feature type="compositionally biased region" description="Low complexity" evidence="7">
    <location>
        <begin position="150"/>
        <end position="165"/>
    </location>
</feature>
<feature type="domain" description="Helix-hairpin-helix DNA-binding motif class 1" evidence="8">
    <location>
        <begin position="72"/>
        <end position="91"/>
    </location>
</feature>
<dbReference type="EMBL" id="JAHLFG010000028">
    <property type="protein sequence ID" value="MBU3826345.1"/>
    <property type="molecule type" value="Genomic_DNA"/>
</dbReference>
<proteinExistence type="inferred from homology"/>
<comment type="subcellular location">
    <subcellularLocation>
        <location evidence="6">Cytoplasm</location>
    </subcellularLocation>
</comment>
<keyword evidence="4 6" id="KW-0233">DNA recombination</keyword>
<evidence type="ECO:0000313" key="10">
    <source>
        <dbReference type="Proteomes" id="UP000824150"/>
    </source>
</evidence>
<dbReference type="InterPro" id="IPR000085">
    <property type="entry name" value="RuvA"/>
</dbReference>
<evidence type="ECO:0000259" key="8">
    <source>
        <dbReference type="SMART" id="SM00278"/>
    </source>
</evidence>
<dbReference type="GO" id="GO:0009378">
    <property type="term" value="F:four-way junction helicase activity"/>
    <property type="evidence" value="ECO:0007669"/>
    <property type="project" value="InterPro"/>
</dbReference>
<dbReference type="GO" id="GO:0016787">
    <property type="term" value="F:hydrolase activity"/>
    <property type="evidence" value="ECO:0007669"/>
    <property type="project" value="UniProtKB-KW"/>
</dbReference>
<dbReference type="HAMAP" id="MF_00031">
    <property type="entry name" value="DNA_HJ_migration_RuvA"/>
    <property type="match status" value="1"/>
</dbReference>
<dbReference type="GO" id="GO:0000400">
    <property type="term" value="F:four-way junction DNA binding"/>
    <property type="evidence" value="ECO:0007669"/>
    <property type="project" value="UniProtKB-UniRule"/>
</dbReference>
<dbReference type="GO" id="GO:0006310">
    <property type="term" value="P:DNA recombination"/>
    <property type="evidence" value="ECO:0007669"/>
    <property type="project" value="UniProtKB-UniRule"/>
</dbReference>
<keyword evidence="1 6" id="KW-0963">Cytoplasm</keyword>
<dbReference type="InterPro" id="IPR003583">
    <property type="entry name" value="Hlx-hairpin-Hlx_DNA-bd_motif"/>
</dbReference>